<feature type="compositionally biased region" description="Basic and acidic residues" evidence="3">
    <location>
        <begin position="656"/>
        <end position="683"/>
    </location>
</feature>
<keyword evidence="1" id="KW-0802">TPR repeat</keyword>
<feature type="compositionally biased region" description="Basic and acidic residues" evidence="3">
    <location>
        <begin position="412"/>
        <end position="432"/>
    </location>
</feature>
<dbReference type="InterPro" id="IPR051966">
    <property type="entry name" value="RPAP3"/>
</dbReference>
<dbReference type="InterPro" id="IPR011990">
    <property type="entry name" value="TPR-like_helical_dom_sf"/>
</dbReference>
<proteinExistence type="predicted"/>
<feature type="region of interest" description="Disordered" evidence="3">
    <location>
        <begin position="656"/>
        <end position="699"/>
    </location>
</feature>
<feature type="coiled-coil region" evidence="2">
    <location>
        <begin position="355"/>
        <end position="383"/>
    </location>
</feature>
<feature type="region of interest" description="Disordered" evidence="3">
    <location>
        <begin position="408"/>
        <end position="570"/>
    </location>
</feature>
<feature type="region of interest" description="Disordered" evidence="3">
    <location>
        <begin position="294"/>
        <end position="332"/>
    </location>
</feature>
<dbReference type="SUPFAM" id="SSF48452">
    <property type="entry name" value="TPR-like"/>
    <property type="match status" value="1"/>
</dbReference>
<name>A0A813IFB1_POLGL</name>
<feature type="compositionally biased region" description="Basic and acidic residues" evidence="3">
    <location>
        <begin position="442"/>
        <end position="454"/>
    </location>
</feature>
<evidence type="ECO:0000313" key="5">
    <source>
        <dbReference type="Proteomes" id="UP000626109"/>
    </source>
</evidence>
<accession>A0A813IFB1</accession>
<dbReference type="PANTHER" id="PTHR46423:SF1">
    <property type="entry name" value="RNA POLYMERASE II-ASSOCIATED PROTEIN 3"/>
    <property type="match status" value="1"/>
</dbReference>
<keyword evidence="2" id="KW-0175">Coiled coil</keyword>
<evidence type="ECO:0000256" key="2">
    <source>
        <dbReference type="SAM" id="Coils"/>
    </source>
</evidence>
<protein>
    <submittedName>
        <fullName evidence="4">Uncharacterized protein</fullName>
    </submittedName>
</protein>
<dbReference type="PANTHER" id="PTHR46423">
    <property type="entry name" value="RNA POLYMERASE II-ASSOCIATED PROTEIN 3"/>
    <property type="match status" value="1"/>
</dbReference>
<feature type="region of interest" description="Disordered" evidence="3">
    <location>
        <begin position="619"/>
        <end position="644"/>
    </location>
</feature>
<reference evidence="4" key="1">
    <citation type="submission" date="2021-02" db="EMBL/GenBank/DDBJ databases">
        <authorList>
            <person name="Dougan E. K."/>
            <person name="Rhodes N."/>
            <person name="Thang M."/>
            <person name="Chan C."/>
        </authorList>
    </citation>
    <scope>NUCLEOTIDE SEQUENCE</scope>
</reference>
<organism evidence="4 5">
    <name type="scientific">Polarella glacialis</name>
    <name type="common">Dinoflagellate</name>
    <dbReference type="NCBI Taxonomy" id="89957"/>
    <lineage>
        <taxon>Eukaryota</taxon>
        <taxon>Sar</taxon>
        <taxon>Alveolata</taxon>
        <taxon>Dinophyceae</taxon>
        <taxon>Suessiales</taxon>
        <taxon>Suessiaceae</taxon>
        <taxon>Polarella</taxon>
    </lineage>
</organism>
<sequence>MENIEGLTDCGKISVSICVPPEKEAPPVELSDDDGCVAEKEEAELPPVPAAEVLSKEMGNAEMEQQGELKQQANDALEDGNLEVAVAKLTEAIGLGGVFAMMVAKRAEVLMKQKRYRAVVADATLALSLNPDSGKAYRFRGRRFLGDYDGSSSDLSQAQDIDYDDGVADLHQYVQKRVEKLKLKDETSLMAVGHVLLETLKLADQEVSESHQEELLACQLGPEVKKRQAPKDSWRLAFEYFKKGKIDWTDFGAVPKGLPEKVGKRMHRTLLKHLNVFSDKQQRYLKQSALAREFSLETPKPPQDKELAEAQSTSSKPKRPRSSEDEDAASKMEEMMARCRAFVREKAPTYDEREKEVEEKALQAAEEERIRLAKEKKERYAREWAQIADWHAQMEGWEAAQMAANDVRAQQRAKEAREAREAKEAAQLARERSRSRRRKEKRDREEVEDRDRRRSGQAPEEDNRWQLEEQRLAEELGRAEAQGTGYEQRDFRPPVDDRRSAEERWQDEQRHQAELRQQEEARWQAQQDQLRLDEEARWQAQQRQQEETRWRTEQQHREQQDRRWADQQQWMEEQRWHADQRRIEEERWWAEQRHLEQERQRAFEAEQWRLMEEQKQAQDLWQKEESRRAEQRAMAEERRRKEEQRRIEERLLNEERRQQEETRRVHEERRLAEQAARDKEEKRKKNPQTLSDLLNFSKK</sequence>
<dbReference type="Proteomes" id="UP000626109">
    <property type="component" value="Unassembled WGS sequence"/>
</dbReference>
<feature type="compositionally biased region" description="Basic and acidic residues" evidence="3">
    <location>
        <begin position="461"/>
        <end position="478"/>
    </location>
</feature>
<feature type="compositionally biased region" description="Basic and acidic residues" evidence="3">
    <location>
        <begin position="544"/>
        <end position="565"/>
    </location>
</feature>
<gene>
    <name evidence="4" type="ORF">PGLA2088_LOCUS6787</name>
</gene>
<dbReference type="EMBL" id="CAJNNW010006878">
    <property type="protein sequence ID" value="CAE8648698.1"/>
    <property type="molecule type" value="Genomic_DNA"/>
</dbReference>
<comment type="caution">
    <text evidence="4">The sequence shown here is derived from an EMBL/GenBank/DDBJ whole genome shotgun (WGS) entry which is preliminary data.</text>
</comment>
<dbReference type="AlphaFoldDB" id="A0A813IFB1"/>
<evidence type="ECO:0000256" key="1">
    <source>
        <dbReference type="ARBA" id="ARBA00022803"/>
    </source>
</evidence>
<feature type="compositionally biased region" description="Polar residues" evidence="3">
    <location>
        <begin position="687"/>
        <end position="699"/>
    </location>
</feature>
<evidence type="ECO:0000313" key="4">
    <source>
        <dbReference type="EMBL" id="CAE8648698.1"/>
    </source>
</evidence>
<feature type="compositionally biased region" description="Basic and acidic residues" evidence="3">
    <location>
        <begin position="487"/>
        <end position="522"/>
    </location>
</feature>
<dbReference type="GO" id="GO:0101031">
    <property type="term" value="C:protein folding chaperone complex"/>
    <property type="evidence" value="ECO:0007669"/>
    <property type="project" value="TreeGrafter"/>
</dbReference>
<dbReference type="Gene3D" id="1.25.40.10">
    <property type="entry name" value="Tetratricopeptide repeat domain"/>
    <property type="match status" value="1"/>
</dbReference>
<evidence type="ECO:0000256" key="3">
    <source>
        <dbReference type="SAM" id="MobiDB-lite"/>
    </source>
</evidence>